<dbReference type="SUPFAM" id="SSF55729">
    <property type="entry name" value="Acyl-CoA N-acyltransferases (Nat)"/>
    <property type="match status" value="1"/>
</dbReference>
<name>A0A285LBH1_9NOCA</name>
<proteinExistence type="predicted"/>
<dbReference type="InterPro" id="IPR016181">
    <property type="entry name" value="Acyl_CoA_acyltransferase"/>
</dbReference>
<dbReference type="Proteomes" id="UP000219565">
    <property type="component" value="Unassembled WGS sequence"/>
</dbReference>
<evidence type="ECO:0000313" key="2">
    <source>
        <dbReference type="Proteomes" id="UP000219565"/>
    </source>
</evidence>
<dbReference type="Gene3D" id="3.40.630.30">
    <property type="match status" value="1"/>
</dbReference>
<protein>
    <recommendedName>
        <fullName evidence="3">Acetyltransferase (GNAT) domain-containing protein</fullName>
    </recommendedName>
</protein>
<keyword evidence="2" id="KW-1185">Reference proteome</keyword>
<organism evidence="1 2">
    <name type="scientific">Nocardia amikacinitolerans</name>
    <dbReference type="NCBI Taxonomy" id="756689"/>
    <lineage>
        <taxon>Bacteria</taxon>
        <taxon>Bacillati</taxon>
        <taxon>Actinomycetota</taxon>
        <taxon>Actinomycetes</taxon>
        <taxon>Mycobacteriales</taxon>
        <taxon>Nocardiaceae</taxon>
        <taxon>Nocardia</taxon>
    </lineage>
</organism>
<sequence>MPEFVIRSFRRDDRDQLTRLVNAHIAAVIPGVPVSVNTVLSQLERRPAEVIIDPWVIERVTLVAEQAGAVVAAAHLLRYGAGREVSDDYRDAGVLEWFVAANFAARRLGRRVPDGRGAGGRPVALRPGRFLVATRRDRPRPRLSRP</sequence>
<reference evidence="1 2" key="1">
    <citation type="submission" date="2017-09" db="EMBL/GenBank/DDBJ databases">
        <authorList>
            <person name="Ehlers B."/>
            <person name="Leendertz F.H."/>
        </authorList>
    </citation>
    <scope>NUCLEOTIDE SEQUENCE [LARGE SCALE GENOMIC DNA]</scope>
    <source>
        <strain evidence="1 2">DSM 45537</strain>
    </source>
</reference>
<evidence type="ECO:0000313" key="1">
    <source>
        <dbReference type="EMBL" id="SNY82299.1"/>
    </source>
</evidence>
<dbReference type="RefSeq" id="WP_218841151.1">
    <property type="nucleotide sequence ID" value="NZ_OBEG01000003.1"/>
</dbReference>
<evidence type="ECO:0008006" key="3">
    <source>
        <dbReference type="Google" id="ProtNLM"/>
    </source>
</evidence>
<dbReference type="AlphaFoldDB" id="A0A285LBH1"/>
<dbReference type="EMBL" id="OBEG01000003">
    <property type="protein sequence ID" value="SNY82299.1"/>
    <property type="molecule type" value="Genomic_DNA"/>
</dbReference>
<accession>A0A285LBH1</accession>
<gene>
    <name evidence="1" type="ORF">SAMN04244553_3415</name>
</gene>